<keyword evidence="13 14" id="KW-0395">Inflammatory response</keyword>
<gene>
    <name evidence="18 19 20" type="primary">LOC110075222</name>
</gene>
<keyword evidence="9 15" id="KW-1133">Transmembrane helix</keyword>
<evidence type="ECO:0000256" key="9">
    <source>
        <dbReference type="ARBA" id="ARBA00022989"/>
    </source>
</evidence>
<comment type="similarity">
    <text evidence="2 14">Belongs to the Toll-like receptor family.</text>
</comment>
<evidence type="ECO:0000259" key="16">
    <source>
        <dbReference type="PROSITE" id="PS50104"/>
    </source>
</evidence>
<evidence type="ECO:0000256" key="14">
    <source>
        <dbReference type="PIRNR" id="PIRNR037595"/>
    </source>
</evidence>
<evidence type="ECO:0000256" key="5">
    <source>
        <dbReference type="ARBA" id="ARBA00022692"/>
    </source>
</evidence>
<dbReference type="InterPro" id="IPR000157">
    <property type="entry name" value="TIR_dom"/>
</dbReference>
<keyword evidence="7" id="KW-0677">Repeat</keyword>
<reference evidence="18 19" key="1">
    <citation type="submission" date="2025-05" db="UniProtKB">
        <authorList>
            <consortium name="RefSeq"/>
        </authorList>
    </citation>
    <scope>IDENTIFICATION</scope>
</reference>
<proteinExistence type="inferred from homology"/>
<name>A0ABM5GHW1_9SAUR</name>
<dbReference type="GeneID" id="110075222"/>
<dbReference type="Pfam" id="PF13855">
    <property type="entry name" value="LRR_8"/>
    <property type="match status" value="2"/>
</dbReference>
<dbReference type="RefSeq" id="XP_072857246.1">
    <property type="nucleotide sequence ID" value="XM_073001145.1"/>
</dbReference>
<evidence type="ECO:0000256" key="10">
    <source>
        <dbReference type="ARBA" id="ARBA00023136"/>
    </source>
</evidence>
<accession>A0ABM5GHW1</accession>
<comment type="subcellular location">
    <subcellularLocation>
        <location evidence="1">Membrane</location>
        <topology evidence="1">Single-pass type I membrane protein</topology>
    </subcellularLocation>
</comment>
<evidence type="ECO:0000256" key="12">
    <source>
        <dbReference type="ARBA" id="ARBA00023180"/>
    </source>
</evidence>
<evidence type="ECO:0000256" key="1">
    <source>
        <dbReference type="ARBA" id="ARBA00004479"/>
    </source>
</evidence>
<dbReference type="RefSeq" id="XP_072857247.1">
    <property type="nucleotide sequence ID" value="XM_073001146.1"/>
</dbReference>
<evidence type="ECO:0000313" key="20">
    <source>
        <dbReference type="RefSeq" id="XP_072857247.1"/>
    </source>
</evidence>
<organism evidence="17 18">
    <name type="scientific">Pogona vitticeps</name>
    <name type="common">central bearded dragon</name>
    <dbReference type="NCBI Taxonomy" id="103695"/>
    <lineage>
        <taxon>Eukaryota</taxon>
        <taxon>Metazoa</taxon>
        <taxon>Chordata</taxon>
        <taxon>Craniata</taxon>
        <taxon>Vertebrata</taxon>
        <taxon>Euteleostomi</taxon>
        <taxon>Lepidosauria</taxon>
        <taxon>Squamata</taxon>
        <taxon>Bifurcata</taxon>
        <taxon>Unidentata</taxon>
        <taxon>Episquamata</taxon>
        <taxon>Toxicofera</taxon>
        <taxon>Iguania</taxon>
        <taxon>Acrodonta</taxon>
        <taxon>Agamidae</taxon>
        <taxon>Amphibolurinae</taxon>
        <taxon>Pogona</taxon>
    </lineage>
</organism>
<evidence type="ECO:0000256" key="2">
    <source>
        <dbReference type="ARBA" id="ARBA00009634"/>
    </source>
</evidence>
<evidence type="ECO:0000313" key="18">
    <source>
        <dbReference type="RefSeq" id="XP_072857245.1"/>
    </source>
</evidence>
<dbReference type="PRINTS" id="PR01537">
    <property type="entry name" value="INTRLKN1R1F"/>
</dbReference>
<dbReference type="InterPro" id="IPR032675">
    <property type="entry name" value="LRR_dom_sf"/>
</dbReference>
<keyword evidence="12" id="KW-0325">Glycoprotein</keyword>
<dbReference type="SMART" id="SM00369">
    <property type="entry name" value="LRR_TYP"/>
    <property type="match status" value="4"/>
</dbReference>
<dbReference type="SMART" id="SM00255">
    <property type="entry name" value="TIR"/>
    <property type="match status" value="1"/>
</dbReference>
<dbReference type="PIRSF" id="PIRSF037595">
    <property type="entry name" value="Toll-like_receptor"/>
    <property type="match status" value="1"/>
</dbReference>
<evidence type="ECO:0000256" key="4">
    <source>
        <dbReference type="ARBA" id="ARBA00022614"/>
    </source>
</evidence>
<keyword evidence="8 14" id="KW-0391">Immunity</keyword>
<keyword evidence="4" id="KW-0433">Leucine-rich repeat</keyword>
<keyword evidence="3 14" id="KW-0399">Innate immunity</keyword>
<keyword evidence="6" id="KW-0732">Signal</keyword>
<dbReference type="InterPro" id="IPR000483">
    <property type="entry name" value="Cys-rich_flank_reg_C"/>
</dbReference>
<dbReference type="PANTHER" id="PTHR24365:SF422">
    <property type="entry name" value="TOLL-LIKE RECEPTOR 6"/>
    <property type="match status" value="1"/>
</dbReference>
<evidence type="ECO:0000256" key="13">
    <source>
        <dbReference type="ARBA" id="ARBA00023198"/>
    </source>
</evidence>
<dbReference type="Gene3D" id="3.80.10.10">
    <property type="entry name" value="Ribonuclease Inhibitor"/>
    <property type="match status" value="1"/>
</dbReference>
<dbReference type="PROSITE" id="PS51450">
    <property type="entry name" value="LRR"/>
    <property type="match status" value="3"/>
</dbReference>
<feature type="domain" description="TIR" evidence="16">
    <location>
        <begin position="694"/>
        <end position="837"/>
    </location>
</feature>
<dbReference type="PROSITE" id="PS50104">
    <property type="entry name" value="TIR"/>
    <property type="match status" value="1"/>
</dbReference>
<evidence type="ECO:0000313" key="19">
    <source>
        <dbReference type="RefSeq" id="XP_072857246.1"/>
    </source>
</evidence>
<protein>
    <submittedName>
        <fullName evidence="18 19">Toll-like receptor 6 isoform X1</fullName>
    </submittedName>
</protein>
<dbReference type="SUPFAM" id="SSF52058">
    <property type="entry name" value="L domain-like"/>
    <property type="match status" value="1"/>
</dbReference>
<keyword evidence="5 15" id="KW-0812">Transmembrane</keyword>
<dbReference type="PANTHER" id="PTHR24365">
    <property type="entry name" value="TOLL-LIKE RECEPTOR"/>
    <property type="match status" value="1"/>
</dbReference>
<dbReference type="RefSeq" id="XP_072857245.1">
    <property type="nucleotide sequence ID" value="XM_073001144.1"/>
</dbReference>
<evidence type="ECO:0000256" key="15">
    <source>
        <dbReference type="SAM" id="Phobius"/>
    </source>
</evidence>
<evidence type="ECO:0000256" key="8">
    <source>
        <dbReference type="ARBA" id="ARBA00022859"/>
    </source>
</evidence>
<dbReference type="Gene3D" id="3.40.50.10140">
    <property type="entry name" value="Toll/interleukin-1 receptor homology (TIR) domain"/>
    <property type="match status" value="1"/>
</dbReference>
<keyword evidence="10 15" id="KW-0472">Membrane</keyword>
<dbReference type="SMART" id="SM00082">
    <property type="entry name" value="LRRCT"/>
    <property type="match status" value="1"/>
</dbReference>
<dbReference type="Pfam" id="PF01582">
    <property type="entry name" value="TIR"/>
    <property type="match status" value="1"/>
</dbReference>
<dbReference type="InterPro" id="IPR003591">
    <property type="entry name" value="Leu-rich_rpt_typical-subtyp"/>
</dbReference>
<evidence type="ECO:0000256" key="3">
    <source>
        <dbReference type="ARBA" id="ARBA00022588"/>
    </source>
</evidence>
<dbReference type="Proteomes" id="UP001652642">
    <property type="component" value="Chromosome 5"/>
</dbReference>
<dbReference type="InterPro" id="IPR001611">
    <property type="entry name" value="Leu-rich_rpt"/>
</dbReference>
<evidence type="ECO:0000256" key="11">
    <source>
        <dbReference type="ARBA" id="ARBA00023170"/>
    </source>
</evidence>
<keyword evidence="17" id="KW-1185">Reference proteome</keyword>
<evidence type="ECO:0000256" key="7">
    <source>
        <dbReference type="ARBA" id="ARBA00022737"/>
    </source>
</evidence>
<dbReference type="InterPro" id="IPR035897">
    <property type="entry name" value="Toll_tir_struct_dom_sf"/>
</dbReference>
<sequence>MNQHTRKLKNTAWMSHCTLGAINKTGTATFGYCVMLRIHSLSGSSGWYKGMRNPINTLKETLYTMVETKSLGASIFFCLCIFTWNITCTSVENGFIANYSKSIRYTVPKNLPLQTTILDLSQNRISEIQMSDFGSLSKLKALILSYNLIRRLDFSVFQYNKHLEHLDLSHNNLQILSGHPLSSLRYLDLSYNDDINMTVSFESRIIPKLEYFGISARRIHKSVLYLLDHLQVETLFFGLEDLSEYHSGALPVFNMKNLHIALSHNRGLPVVEDLELNVTESIELSNIKGDQVNHLLMFLSKLNKNGRLLNLTLINIQLSWINNLEIFHFVWRSTIKYLNIYGLTLTSFNDEVFSSVDTSLKALTIKHTEVATLYFNQSIVYTSFSEMQIEALSISDSGILIMLCPSKPSRFTYLCFSNNTLTDMIFKDCNNLPFLETLILQKNYLKDLMKVSLMTRLMKSLKYLDVSRNFLQYDGKNNCGWVENMVKLNLSSNMLSESVFRCLPIKIKILDLQYNHISSIPKEMIELNNLEELHLASNKLTSLPGCGHFSNLRLLSIENNSVIFQSSEFFQTCQNIQTLKGGHNPFKCSCELRQFINLEKQGSMELVDWPESYKCEYPELSRGVPLSEFHISELVCNKPLLVAVILIIAVVLLIAVSVICIRFDIPWYLKMMWHWSQVKHRIWKSKPEDMFSNIQFHAFISYSEHDSDWVKNVLIPNLEKEDGSIRICQHERNFVAGKSIVENIIDCIEKSYKTIFVLSPNFVQSEWCHYELYFAHHKVFSEDHNSLILVLLESIPAYIVPARYHKLKALMAKRTYLEWPKERSKHGLFWANLRAAIQIKISNESEEMKIL</sequence>
<dbReference type="SUPFAM" id="SSF52200">
    <property type="entry name" value="Toll/Interleukin receptor TIR domain"/>
    <property type="match status" value="1"/>
</dbReference>
<keyword evidence="11 14" id="KW-0675">Receptor</keyword>
<dbReference type="InterPro" id="IPR017241">
    <property type="entry name" value="Toll-like_receptor"/>
</dbReference>
<evidence type="ECO:0000313" key="17">
    <source>
        <dbReference type="Proteomes" id="UP001652642"/>
    </source>
</evidence>
<evidence type="ECO:0000256" key="6">
    <source>
        <dbReference type="ARBA" id="ARBA00022729"/>
    </source>
</evidence>
<feature type="transmembrane region" description="Helical" evidence="15">
    <location>
        <begin position="640"/>
        <end position="663"/>
    </location>
</feature>